<keyword evidence="1" id="KW-0812">Transmembrane</keyword>
<dbReference type="EMBL" id="ML119726">
    <property type="protein sequence ID" value="RPA77454.1"/>
    <property type="molecule type" value="Genomic_DNA"/>
</dbReference>
<dbReference type="Proteomes" id="UP000275078">
    <property type="component" value="Unassembled WGS sequence"/>
</dbReference>
<keyword evidence="1" id="KW-0472">Membrane</keyword>
<keyword evidence="3" id="KW-1185">Reference proteome</keyword>
<accession>A0A3N4I6P0</accession>
<reference evidence="2 3" key="1">
    <citation type="journal article" date="2018" name="Nat. Ecol. Evol.">
        <title>Pezizomycetes genomes reveal the molecular basis of ectomycorrhizal truffle lifestyle.</title>
        <authorList>
            <person name="Murat C."/>
            <person name="Payen T."/>
            <person name="Noel B."/>
            <person name="Kuo A."/>
            <person name="Morin E."/>
            <person name="Chen J."/>
            <person name="Kohler A."/>
            <person name="Krizsan K."/>
            <person name="Balestrini R."/>
            <person name="Da Silva C."/>
            <person name="Montanini B."/>
            <person name="Hainaut M."/>
            <person name="Levati E."/>
            <person name="Barry K.W."/>
            <person name="Belfiori B."/>
            <person name="Cichocki N."/>
            <person name="Clum A."/>
            <person name="Dockter R.B."/>
            <person name="Fauchery L."/>
            <person name="Guy J."/>
            <person name="Iotti M."/>
            <person name="Le Tacon F."/>
            <person name="Lindquist E.A."/>
            <person name="Lipzen A."/>
            <person name="Malagnac F."/>
            <person name="Mello A."/>
            <person name="Molinier V."/>
            <person name="Miyauchi S."/>
            <person name="Poulain J."/>
            <person name="Riccioni C."/>
            <person name="Rubini A."/>
            <person name="Sitrit Y."/>
            <person name="Splivallo R."/>
            <person name="Traeger S."/>
            <person name="Wang M."/>
            <person name="Zifcakova L."/>
            <person name="Wipf D."/>
            <person name="Zambonelli A."/>
            <person name="Paolocci F."/>
            <person name="Nowrousian M."/>
            <person name="Ottonello S."/>
            <person name="Baldrian P."/>
            <person name="Spatafora J.W."/>
            <person name="Henrissat B."/>
            <person name="Nagy L.G."/>
            <person name="Aury J.M."/>
            <person name="Wincker P."/>
            <person name="Grigoriev I.V."/>
            <person name="Bonfante P."/>
            <person name="Martin F.M."/>
        </authorList>
    </citation>
    <scope>NUCLEOTIDE SEQUENCE [LARGE SCALE GENOMIC DNA]</scope>
    <source>
        <strain evidence="2 3">RN42</strain>
    </source>
</reference>
<evidence type="ECO:0000256" key="1">
    <source>
        <dbReference type="SAM" id="Phobius"/>
    </source>
</evidence>
<gene>
    <name evidence="2" type="ORF">BJ508DRAFT_364432</name>
</gene>
<name>A0A3N4I6P0_ASCIM</name>
<proteinExistence type="predicted"/>
<feature type="transmembrane region" description="Helical" evidence="1">
    <location>
        <begin position="105"/>
        <end position="124"/>
    </location>
</feature>
<protein>
    <submittedName>
        <fullName evidence="2">Uncharacterized protein</fullName>
    </submittedName>
</protein>
<evidence type="ECO:0000313" key="3">
    <source>
        <dbReference type="Proteomes" id="UP000275078"/>
    </source>
</evidence>
<sequence length="128" mass="14024">MTSLSNLQAVVADYTHLQHLVDTTCSQTSHLRGDMAIIKEQLHQYTEVSEAIDSISGKMAHVRGELAQVRDDIPKVQSAVQKLKGNLGGTAEESKRSERKEEGGAELFSLGLIAFVAFGTSVLWNRKL</sequence>
<dbReference type="AlphaFoldDB" id="A0A3N4I6P0"/>
<keyword evidence="1" id="KW-1133">Transmembrane helix</keyword>
<organism evidence="2 3">
    <name type="scientific">Ascobolus immersus RN42</name>
    <dbReference type="NCBI Taxonomy" id="1160509"/>
    <lineage>
        <taxon>Eukaryota</taxon>
        <taxon>Fungi</taxon>
        <taxon>Dikarya</taxon>
        <taxon>Ascomycota</taxon>
        <taxon>Pezizomycotina</taxon>
        <taxon>Pezizomycetes</taxon>
        <taxon>Pezizales</taxon>
        <taxon>Ascobolaceae</taxon>
        <taxon>Ascobolus</taxon>
    </lineage>
</organism>
<evidence type="ECO:0000313" key="2">
    <source>
        <dbReference type="EMBL" id="RPA77454.1"/>
    </source>
</evidence>